<proteinExistence type="predicted"/>
<feature type="signal peptide" evidence="2">
    <location>
        <begin position="1"/>
        <end position="25"/>
    </location>
</feature>
<dbReference type="EMBL" id="QJUM01000005">
    <property type="protein sequence ID" value="TBV08217.1"/>
    <property type="molecule type" value="Genomic_DNA"/>
</dbReference>
<feature type="chain" id="PRO_5020512286" description="Lipoprotein" evidence="2">
    <location>
        <begin position="26"/>
        <end position="115"/>
    </location>
</feature>
<dbReference type="EMBL" id="QJUL01000008">
    <property type="protein sequence ID" value="TBU95356.1"/>
    <property type="molecule type" value="Genomic_DNA"/>
</dbReference>
<evidence type="ECO:0000313" key="4">
    <source>
        <dbReference type="EMBL" id="TBV08217.1"/>
    </source>
</evidence>
<dbReference type="RefSeq" id="WP_131173555.1">
    <property type="nucleotide sequence ID" value="NZ_QJUL01000008.1"/>
</dbReference>
<evidence type="ECO:0000313" key="3">
    <source>
        <dbReference type="EMBL" id="TBU95356.1"/>
    </source>
</evidence>
<dbReference type="OrthoDB" id="5735490at2"/>
<reference evidence="5 6" key="1">
    <citation type="submission" date="2018-06" db="EMBL/GenBank/DDBJ databases">
        <title>Three novel Pseudomonas species isolated from symptomatic oak.</title>
        <authorList>
            <person name="Bueno-Gonzalez V."/>
            <person name="Brady C."/>
        </authorList>
    </citation>
    <scope>NUCLEOTIDE SEQUENCE [LARGE SCALE GENOMIC DNA]</scope>
    <source>
        <strain evidence="4 5">P26B</strain>
        <strain evidence="3 6">P6B</strain>
    </source>
</reference>
<feature type="region of interest" description="Disordered" evidence="1">
    <location>
        <begin position="24"/>
        <end position="54"/>
    </location>
</feature>
<accession>A0A4Q9R4D2</accession>
<feature type="compositionally biased region" description="Low complexity" evidence="1">
    <location>
        <begin position="32"/>
        <end position="43"/>
    </location>
</feature>
<evidence type="ECO:0000313" key="5">
    <source>
        <dbReference type="Proteomes" id="UP000291334"/>
    </source>
</evidence>
<evidence type="ECO:0008006" key="7">
    <source>
        <dbReference type="Google" id="ProtNLM"/>
    </source>
</evidence>
<protein>
    <recommendedName>
        <fullName evidence="7">Lipoprotein</fullName>
    </recommendedName>
</protein>
<keyword evidence="2" id="KW-0732">Signal</keyword>
<sequence>MNRLMPIALAITLLSVAGCTLQRPAAPGGDGSIPPSGSPPVSKSHPRFAPPPGVDSHWDGALGVYVLAAERDTYYRERTFYRWNNGWSWAGNLQGPWQPVDSSGVPPALFRHHGQ</sequence>
<keyword evidence="5" id="KW-1185">Reference proteome</keyword>
<dbReference type="Proteomes" id="UP000293172">
    <property type="component" value="Unassembled WGS sequence"/>
</dbReference>
<dbReference type="Proteomes" id="UP000291334">
    <property type="component" value="Unassembled WGS sequence"/>
</dbReference>
<evidence type="ECO:0000256" key="2">
    <source>
        <dbReference type="SAM" id="SignalP"/>
    </source>
</evidence>
<organism evidence="3 6">
    <name type="scientific">Phytopseudomonas dryadis</name>
    <dbReference type="NCBI Taxonomy" id="2487520"/>
    <lineage>
        <taxon>Bacteria</taxon>
        <taxon>Pseudomonadati</taxon>
        <taxon>Pseudomonadota</taxon>
        <taxon>Gammaproteobacteria</taxon>
        <taxon>Pseudomonadales</taxon>
        <taxon>Pseudomonadaceae</taxon>
        <taxon>Phytopseudomonas</taxon>
    </lineage>
</organism>
<name>A0A4Q9R4D2_9GAMM</name>
<evidence type="ECO:0000256" key="1">
    <source>
        <dbReference type="SAM" id="MobiDB-lite"/>
    </source>
</evidence>
<dbReference type="PROSITE" id="PS51257">
    <property type="entry name" value="PROKAR_LIPOPROTEIN"/>
    <property type="match status" value="1"/>
</dbReference>
<evidence type="ECO:0000313" key="6">
    <source>
        <dbReference type="Proteomes" id="UP000293172"/>
    </source>
</evidence>
<gene>
    <name evidence="4" type="ORF">DNK34_05655</name>
    <name evidence="3" type="ORF">DNK44_07285</name>
</gene>
<dbReference type="AlphaFoldDB" id="A0A4Q9R4D2"/>
<comment type="caution">
    <text evidence="3">The sequence shown here is derived from an EMBL/GenBank/DDBJ whole genome shotgun (WGS) entry which is preliminary data.</text>
</comment>